<comment type="subcellular location">
    <subcellularLocation>
        <location evidence="1">Membrane</location>
        <topology evidence="1">Multi-pass membrane protein</topology>
    </subcellularLocation>
</comment>
<evidence type="ECO:0000256" key="4">
    <source>
        <dbReference type="ARBA" id="ARBA00023136"/>
    </source>
</evidence>
<keyword evidence="4 6" id="KW-0472">Membrane</keyword>
<dbReference type="GO" id="GO:0016020">
    <property type="term" value="C:membrane"/>
    <property type="evidence" value="ECO:0007669"/>
    <property type="project" value="UniProtKB-SubCell"/>
</dbReference>
<dbReference type="InterPro" id="IPR035952">
    <property type="entry name" value="Rhomboid-like_sf"/>
</dbReference>
<feature type="transmembrane region" description="Helical" evidence="6">
    <location>
        <begin position="108"/>
        <end position="128"/>
    </location>
</feature>
<dbReference type="PANTHER" id="PTHR43066:SF21">
    <property type="entry name" value="UBIQUITIN-ASSOCIATED DOMAIN-CONTAINING PROTEIN 2"/>
    <property type="match status" value="1"/>
</dbReference>
<evidence type="ECO:0000256" key="3">
    <source>
        <dbReference type="ARBA" id="ARBA00022989"/>
    </source>
</evidence>
<evidence type="ECO:0000256" key="5">
    <source>
        <dbReference type="SAM" id="MobiDB-lite"/>
    </source>
</evidence>
<feature type="transmembrane region" description="Helical" evidence="6">
    <location>
        <begin position="190"/>
        <end position="214"/>
    </location>
</feature>
<feature type="transmembrane region" description="Helical" evidence="6">
    <location>
        <begin position="12"/>
        <end position="28"/>
    </location>
</feature>
<evidence type="ECO:0000256" key="1">
    <source>
        <dbReference type="ARBA" id="ARBA00004141"/>
    </source>
</evidence>
<gene>
    <name evidence="7" type="ORF">CMUS01_03572</name>
</gene>
<protein>
    <submittedName>
        <fullName evidence="7">Uba domain-containing protein ucp14</fullName>
    </submittedName>
</protein>
<keyword evidence="3 6" id="KW-1133">Transmembrane helix</keyword>
<dbReference type="Proteomes" id="UP000639643">
    <property type="component" value="Unassembled WGS sequence"/>
</dbReference>
<accession>A0A8H6U636</accession>
<dbReference type="GO" id="GO:0004252">
    <property type="term" value="F:serine-type endopeptidase activity"/>
    <property type="evidence" value="ECO:0007669"/>
    <property type="project" value="TreeGrafter"/>
</dbReference>
<organism evidence="7 8">
    <name type="scientific">Colletotrichum musicola</name>
    <dbReference type="NCBI Taxonomy" id="2175873"/>
    <lineage>
        <taxon>Eukaryota</taxon>
        <taxon>Fungi</taxon>
        <taxon>Dikarya</taxon>
        <taxon>Ascomycota</taxon>
        <taxon>Pezizomycotina</taxon>
        <taxon>Sordariomycetes</taxon>
        <taxon>Hypocreomycetidae</taxon>
        <taxon>Glomerellales</taxon>
        <taxon>Glomerellaceae</taxon>
        <taxon>Colletotrichum</taxon>
        <taxon>Colletotrichum orchidearum species complex</taxon>
    </lineage>
</organism>
<evidence type="ECO:0000256" key="6">
    <source>
        <dbReference type="SAM" id="Phobius"/>
    </source>
</evidence>
<comment type="caution">
    <text evidence="7">The sequence shown here is derived from an EMBL/GenBank/DDBJ whole genome shotgun (WGS) entry which is preliminary data.</text>
</comment>
<feature type="region of interest" description="Disordered" evidence="5">
    <location>
        <begin position="251"/>
        <end position="288"/>
    </location>
</feature>
<evidence type="ECO:0000256" key="2">
    <source>
        <dbReference type="ARBA" id="ARBA00022692"/>
    </source>
</evidence>
<reference evidence="7" key="1">
    <citation type="journal article" date="2020" name="Phytopathology">
        <title>Genome Sequence Resources of Colletotrichum truncatum, C. plurivorum, C. musicola, and C. sojae: Four Species Pathogenic to Soybean (Glycine max).</title>
        <authorList>
            <person name="Rogerio F."/>
            <person name="Boufleur T.R."/>
            <person name="Ciampi-Guillardi M."/>
            <person name="Sukno S.A."/>
            <person name="Thon M.R."/>
            <person name="Massola Junior N.S."/>
            <person name="Baroncelli R."/>
        </authorList>
    </citation>
    <scope>NUCLEOTIDE SEQUENCE</scope>
    <source>
        <strain evidence="7">LFN0074</strain>
    </source>
</reference>
<keyword evidence="2 6" id="KW-0812">Transmembrane</keyword>
<dbReference type="AlphaFoldDB" id="A0A8H6U636"/>
<dbReference type="EMBL" id="WIGM01000088">
    <property type="protein sequence ID" value="KAF6841305.1"/>
    <property type="molecule type" value="Genomic_DNA"/>
</dbReference>
<proteinExistence type="predicted"/>
<sequence length="288" mass="32327">MSFANAPVTRTLVLGLVSSSIAASLFDIKHYFYIIIDTHLWRYHQLWRLLTYQLCCTNSSEVLFASMTLYHLRVIEQMWGSRKYAVSCCLFVALRGKHDADMPPTQSFILVSAFFTAVIPPVFLSIVLRPLTAGLFNYMPAGPTPIIFAILAQYHAVIPHIYRYRVAASAAPPTNDQFVGLTFSDKSYRYALACQLALFQWPGSMLGAAVGWIIGYSWRNDLLPGAVTKWRLPGWMVGVRTQRRRSEFEGLRRRLEGEGPAASASGVQGQVDGDAGRRRPINQDSRDD</sequence>
<dbReference type="SUPFAM" id="SSF144091">
    <property type="entry name" value="Rhomboid-like"/>
    <property type="match status" value="1"/>
</dbReference>
<feature type="transmembrane region" description="Helical" evidence="6">
    <location>
        <begin position="135"/>
        <end position="156"/>
    </location>
</feature>
<name>A0A8H6U636_9PEZI</name>
<keyword evidence="8" id="KW-1185">Reference proteome</keyword>
<dbReference type="PANTHER" id="PTHR43066">
    <property type="entry name" value="RHOMBOID-RELATED PROTEIN"/>
    <property type="match status" value="1"/>
</dbReference>
<evidence type="ECO:0000313" key="7">
    <source>
        <dbReference type="EMBL" id="KAF6841305.1"/>
    </source>
</evidence>
<evidence type="ECO:0000313" key="8">
    <source>
        <dbReference type="Proteomes" id="UP000639643"/>
    </source>
</evidence>
<dbReference type="OrthoDB" id="272778at2759"/>